<gene>
    <name evidence="2" type="ORF">Tco_1028793</name>
</gene>
<organism evidence="2 3">
    <name type="scientific">Tanacetum coccineum</name>
    <dbReference type="NCBI Taxonomy" id="301880"/>
    <lineage>
        <taxon>Eukaryota</taxon>
        <taxon>Viridiplantae</taxon>
        <taxon>Streptophyta</taxon>
        <taxon>Embryophyta</taxon>
        <taxon>Tracheophyta</taxon>
        <taxon>Spermatophyta</taxon>
        <taxon>Magnoliopsida</taxon>
        <taxon>eudicotyledons</taxon>
        <taxon>Gunneridae</taxon>
        <taxon>Pentapetalae</taxon>
        <taxon>asterids</taxon>
        <taxon>campanulids</taxon>
        <taxon>Asterales</taxon>
        <taxon>Asteraceae</taxon>
        <taxon>Asteroideae</taxon>
        <taxon>Anthemideae</taxon>
        <taxon>Anthemidinae</taxon>
        <taxon>Tanacetum</taxon>
    </lineage>
</organism>
<keyword evidence="3" id="KW-1185">Reference proteome</keyword>
<reference evidence="2" key="1">
    <citation type="journal article" date="2022" name="Int. J. Mol. Sci.">
        <title>Draft Genome of Tanacetum Coccineum: Genomic Comparison of Closely Related Tanacetum-Family Plants.</title>
        <authorList>
            <person name="Yamashiro T."/>
            <person name="Shiraishi A."/>
            <person name="Nakayama K."/>
            <person name="Satake H."/>
        </authorList>
    </citation>
    <scope>NUCLEOTIDE SEQUENCE</scope>
</reference>
<protein>
    <submittedName>
        <fullName evidence="2">Uncharacterized protein</fullName>
    </submittedName>
</protein>
<proteinExistence type="predicted"/>
<dbReference type="EMBL" id="BQNB010017994">
    <property type="protein sequence ID" value="GJT69507.1"/>
    <property type="molecule type" value="Genomic_DNA"/>
</dbReference>
<name>A0ABQ5G3E6_9ASTR</name>
<comment type="caution">
    <text evidence="2">The sequence shown here is derived from an EMBL/GenBank/DDBJ whole genome shotgun (WGS) entry which is preliminary data.</text>
</comment>
<evidence type="ECO:0000313" key="3">
    <source>
        <dbReference type="Proteomes" id="UP001151760"/>
    </source>
</evidence>
<sequence length="172" mass="18672">MCPQLCVGSKATNGLVIIVDEDDDMGNHVAQLFNAHLSSMGDCHAYEESCKVFYGRCHTFEEVAKMKDPFDITKVKGYRSSYKQEHTKAGNDLATATFPFLTDVAADPYASVEVLLSKKPQILQRPAPIRTQMPTFYAPSHKATPSPALMSPAPQVNPATASSSKAQSPPPV</sequence>
<reference evidence="2" key="2">
    <citation type="submission" date="2022-01" db="EMBL/GenBank/DDBJ databases">
        <authorList>
            <person name="Yamashiro T."/>
            <person name="Shiraishi A."/>
            <person name="Satake H."/>
            <person name="Nakayama K."/>
        </authorList>
    </citation>
    <scope>NUCLEOTIDE SEQUENCE</scope>
</reference>
<accession>A0ABQ5G3E6</accession>
<feature type="region of interest" description="Disordered" evidence="1">
    <location>
        <begin position="134"/>
        <end position="172"/>
    </location>
</feature>
<feature type="compositionally biased region" description="Polar residues" evidence="1">
    <location>
        <begin position="157"/>
        <end position="172"/>
    </location>
</feature>
<evidence type="ECO:0000313" key="2">
    <source>
        <dbReference type="EMBL" id="GJT69507.1"/>
    </source>
</evidence>
<dbReference type="Proteomes" id="UP001151760">
    <property type="component" value="Unassembled WGS sequence"/>
</dbReference>
<evidence type="ECO:0000256" key="1">
    <source>
        <dbReference type="SAM" id="MobiDB-lite"/>
    </source>
</evidence>